<evidence type="ECO:0000259" key="6">
    <source>
        <dbReference type="PROSITE" id="PS01124"/>
    </source>
</evidence>
<dbReference type="GO" id="GO:0043565">
    <property type="term" value="F:sequence-specific DNA binding"/>
    <property type="evidence" value="ECO:0007669"/>
    <property type="project" value="InterPro"/>
</dbReference>
<keyword evidence="8" id="KW-1185">Reference proteome</keyword>
<dbReference type="SUPFAM" id="SSF46689">
    <property type="entry name" value="Homeodomain-like"/>
    <property type="match status" value="2"/>
</dbReference>
<evidence type="ECO:0000256" key="1">
    <source>
        <dbReference type="ARBA" id="ARBA00023015"/>
    </source>
</evidence>
<evidence type="ECO:0000256" key="2">
    <source>
        <dbReference type="ARBA" id="ARBA00023125"/>
    </source>
</evidence>
<evidence type="ECO:0000256" key="4">
    <source>
        <dbReference type="ARBA" id="ARBA00023163"/>
    </source>
</evidence>
<feature type="region of interest" description="Disordered" evidence="5">
    <location>
        <begin position="258"/>
        <end position="281"/>
    </location>
</feature>
<dbReference type="PANTHER" id="PTHR46796">
    <property type="entry name" value="HTH-TYPE TRANSCRIPTIONAL ACTIVATOR RHAS-RELATED"/>
    <property type="match status" value="1"/>
</dbReference>
<dbReference type="InterPro" id="IPR009057">
    <property type="entry name" value="Homeodomain-like_sf"/>
</dbReference>
<gene>
    <name evidence="7" type="primary">xylR_1</name>
    <name evidence="7" type="ORF">Pan265_12660</name>
</gene>
<dbReference type="InterPro" id="IPR018062">
    <property type="entry name" value="HTH_AraC-typ_CS"/>
</dbReference>
<dbReference type="AlphaFoldDB" id="A0A518BWR6"/>
<feature type="domain" description="HTH araC/xylS-type" evidence="6">
    <location>
        <begin position="175"/>
        <end position="273"/>
    </location>
</feature>
<proteinExistence type="predicted"/>
<evidence type="ECO:0000256" key="3">
    <source>
        <dbReference type="ARBA" id="ARBA00023159"/>
    </source>
</evidence>
<dbReference type="InterPro" id="IPR018060">
    <property type="entry name" value="HTH_AraC"/>
</dbReference>
<keyword evidence="3" id="KW-0010">Activator</keyword>
<dbReference type="OrthoDB" id="292662at2"/>
<keyword evidence="4" id="KW-0804">Transcription</keyword>
<keyword evidence="1" id="KW-0805">Transcription regulation</keyword>
<dbReference type="GO" id="GO:0003700">
    <property type="term" value="F:DNA-binding transcription factor activity"/>
    <property type="evidence" value="ECO:0007669"/>
    <property type="project" value="InterPro"/>
</dbReference>
<name>A0A518BWR6_9BACT</name>
<dbReference type="Gene3D" id="1.10.10.60">
    <property type="entry name" value="Homeodomain-like"/>
    <property type="match status" value="1"/>
</dbReference>
<dbReference type="InterPro" id="IPR037923">
    <property type="entry name" value="HTH-like"/>
</dbReference>
<dbReference type="RefSeq" id="WP_145445565.1">
    <property type="nucleotide sequence ID" value="NZ_CP036280.1"/>
</dbReference>
<reference evidence="7 8" key="1">
    <citation type="submission" date="2019-02" db="EMBL/GenBank/DDBJ databases">
        <title>Deep-cultivation of Planctomycetes and their phenomic and genomic characterization uncovers novel biology.</title>
        <authorList>
            <person name="Wiegand S."/>
            <person name="Jogler M."/>
            <person name="Boedeker C."/>
            <person name="Pinto D."/>
            <person name="Vollmers J."/>
            <person name="Rivas-Marin E."/>
            <person name="Kohn T."/>
            <person name="Peeters S.H."/>
            <person name="Heuer A."/>
            <person name="Rast P."/>
            <person name="Oberbeckmann S."/>
            <person name="Bunk B."/>
            <person name="Jeske O."/>
            <person name="Meyerdierks A."/>
            <person name="Storesund J.E."/>
            <person name="Kallscheuer N."/>
            <person name="Luecker S."/>
            <person name="Lage O.M."/>
            <person name="Pohl T."/>
            <person name="Merkel B.J."/>
            <person name="Hornburger P."/>
            <person name="Mueller R.-W."/>
            <person name="Bruemmer F."/>
            <person name="Labrenz M."/>
            <person name="Spormann A.M."/>
            <person name="Op den Camp H."/>
            <person name="Overmann J."/>
            <person name="Amann R."/>
            <person name="Jetten M.S.M."/>
            <person name="Mascher T."/>
            <person name="Medema M.H."/>
            <person name="Devos D.P."/>
            <person name="Kaster A.-K."/>
            <person name="Ovreas L."/>
            <person name="Rohde M."/>
            <person name="Galperin M.Y."/>
            <person name="Jogler C."/>
        </authorList>
    </citation>
    <scope>NUCLEOTIDE SEQUENCE [LARGE SCALE GENOMIC DNA]</scope>
    <source>
        <strain evidence="7 8">Pan265</strain>
    </source>
</reference>
<dbReference type="Proteomes" id="UP000320386">
    <property type="component" value="Chromosome"/>
</dbReference>
<evidence type="ECO:0000313" key="8">
    <source>
        <dbReference type="Proteomes" id="UP000320386"/>
    </source>
</evidence>
<evidence type="ECO:0000313" key="7">
    <source>
        <dbReference type="EMBL" id="QDU71416.1"/>
    </source>
</evidence>
<keyword evidence="2" id="KW-0238">DNA-binding</keyword>
<protein>
    <submittedName>
        <fullName evidence="7">Xylose operon regulatory protein</fullName>
    </submittedName>
</protein>
<dbReference type="Pfam" id="PF12833">
    <property type="entry name" value="HTH_18"/>
    <property type="match status" value="1"/>
</dbReference>
<dbReference type="EMBL" id="CP036280">
    <property type="protein sequence ID" value="QDU71416.1"/>
    <property type="molecule type" value="Genomic_DNA"/>
</dbReference>
<dbReference type="Pfam" id="PF02311">
    <property type="entry name" value="AraC_binding"/>
    <property type="match status" value="1"/>
</dbReference>
<dbReference type="SMART" id="SM00342">
    <property type="entry name" value="HTH_ARAC"/>
    <property type="match status" value="1"/>
</dbReference>
<dbReference type="PROSITE" id="PS01124">
    <property type="entry name" value="HTH_ARAC_FAMILY_2"/>
    <property type="match status" value="1"/>
</dbReference>
<feature type="compositionally biased region" description="Basic residues" evidence="5">
    <location>
        <begin position="270"/>
        <end position="281"/>
    </location>
</feature>
<dbReference type="SUPFAM" id="SSF51215">
    <property type="entry name" value="Regulatory protein AraC"/>
    <property type="match status" value="1"/>
</dbReference>
<dbReference type="KEGG" id="mcad:Pan265_12660"/>
<sequence>MRARPRIPANSPTLWELRQCGREHNPAGRAYWFDNTHRQPAGIVVIQASTLGRLVIEDSNGQHHAPQGSLIIFRYGEPTTYYRPDPNDGPYRCAFIGLVGAGVHQHADALRAIRGPVIETASNPTLLDNLDQLIDATEPARGTDPTQIAALAYNYITRLFDHVRQTRREQLPPAQQAVDQLVRQPLAPWSIKRVADRFGISREHLCRVFHERVGETPHAYLSRHRVEAAVNLITQTTLAITDIARQSGYTSTHSLARHVRQHTGHSPTNLRKHKGHGQTAT</sequence>
<dbReference type="InterPro" id="IPR003313">
    <property type="entry name" value="AraC-bd"/>
</dbReference>
<evidence type="ECO:0000256" key="5">
    <source>
        <dbReference type="SAM" id="MobiDB-lite"/>
    </source>
</evidence>
<organism evidence="7 8">
    <name type="scientific">Mucisphaera calidilacus</name>
    <dbReference type="NCBI Taxonomy" id="2527982"/>
    <lineage>
        <taxon>Bacteria</taxon>
        <taxon>Pseudomonadati</taxon>
        <taxon>Planctomycetota</taxon>
        <taxon>Phycisphaerae</taxon>
        <taxon>Phycisphaerales</taxon>
        <taxon>Phycisphaeraceae</taxon>
        <taxon>Mucisphaera</taxon>
    </lineage>
</organism>
<dbReference type="InterPro" id="IPR050204">
    <property type="entry name" value="AraC_XylS_family_regulators"/>
</dbReference>
<dbReference type="PROSITE" id="PS00041">
    <property type="entry name" value="HTH_ARAC_FAMILY_1"/>
    <property type="match status" value="1"/>
</dbReference>
<accession>A0A518BWR6</accession>